<dbReference type="PIRSF" id="PIRSF006230">
    <property type="entry name" value="MG442"/>
    <property type="match status" value="1"/>
</dbReference>
<keyword evidence="4" id="KW-0963">Cytoplasm</keyword>
<evidence type="ECO:0000313" key="6">
    <source>
        <dbReference type="EMBL" id="MBP1925465.1"/>
    </source>
</evidence>
<evidence type="ECO:0000256" key="1">
    <source>
        <dbReference type="ARBA" id="ARBA00014898"/>
    </source>
</evidence>
<evidence type="ECO:0000256" key="2">
    <source>
        <dbReference type="ARBA" id="ARBA00022741"/>
    </source>
</evidence>
<dbReference type="EMBL" id="JAGGKS010000003">
    <property type="protein sequence ID" value="MBP1925465.1"/>
    <property type="molecule type" value="Genomic_DNA"/>
</dbReference>
<dbReference type="InterPro" id="IPR019991">
    <property type="entry name" value="GTP-bd_ribosome_bgen"/>
</dbReference>
<evidence type="ECO:0000259" key="5">
    <source>
        <dbReference type="PROSITE" id="PS51721"/>
    </source>
</evidence>
<dbReference type="PROSITE" id="PS51721">
    <property type="entry name" value="G_CP"/>
    <property type="match status" value="1"/>
</dbReference>
<dbReference type="NCBIfam" id="TIGR03596">
    <property type="entry name" value="GTPase_YlqF"/>
    <property type="match status" value="1"/>
</dbReference>
<comment type="similarity">
    <text evidence="4">Belongs to the TRAFAC class YlqF/YawG GTPase family. MTG1 subfamily.</text>
</comment>
<evidence type="ECO:0000256" key="4">
    <source>
        <dbReference type="PIRNR" id="PIRNR006230"/>
    </source>
</evidence>
<keyword evidence="3 4" id="KW-0342">GTP-binding</keyword>
<accession>A0ABS4GCP7</accession>
<dbReference type="RefSeq" id="WP_209511197.1">
    <property type="nucleotide sequence ID" value="NZ_JAGGKS010000003.1"/>
</dbReference>
<dbReference type="PANTHER" id="PTHR45782:SF4">
    <property type="entry name" value="MITOCHONDRIAL RIBOSOME-ASSOCIATED GTPASE 1"/>
    <property type="match status" value="1"/>
</dbReference>
<name>A0ABS4GCP7_9FIRM</name>
<evidence type="ECO:0000313" key="7">
    <source>
        <dbReference type="Proteomes" id="UP001519342"/>
    </source>
</evidence>
<dbReference type="InterPro" id="IPR016478">
    <property type="entry name" value="GTPase_MTG1"/>
</dbReference>
<dbReference type="Gene3D" id="3.40.50.300">
    <property type="entry name" value="P-loop containing nucleotide triphosphate hydrolases"/>
    <property type="match status" value="1"/>
</dbReference>
<sequence>MNINWYPGHMKKTKDLLKENLKLVNIVIEVIDARIPISSKNPDLDELFKDKKRLIVLNKYDLADPNINKEWEEYYKKQGWSVVLYNSTNNKELRKLEMAIEDASKEIVERYKKRGLLHKTIKAMIAGIPNVGKSTLINSLAKKKSTKTGNIPGITKAKQWIRLTGNIELLDTPGILWPKFINEDGALNLAFSGAIRDEVLVLEEIAFNFVERMRNMGLENSLLVRYGVEPGERVIDTIDNIAIKRACVYNKTEIDYLKVSRMILKDFRDGNLGRMSLERPKML</sequence>
<dbReference type="PRINTS" id="PR00326">
    <property type="entry name" value="GTP1OBG"/>
</dbReference>
<dbReference type="Pfam" id="PF01926">
    <property type="entry name" value="MMR_HSR1"/>
    <property type="match status" value="1"/>
</dbReference>
<reference evidence="6 7" key="1">
    <citation type="submission" date="2021-03" db="EMBL/GenBank/DDBJ databases">
        <title>Genomic Encyclopedia of Type Strains, Phase IV (KMG-IV): sequencing the most valuable type-strain genomes for metagenomic binning, comparative biology and taxonomic classification.</title>
        <authorList>
            <person name="Goeker M."/>
        </authorList>
    </citation>
    <scope>NUCLEOTIDE SEQUENCE [LARGE SCALE GENOMIC DNA]</scope>
    <source>
        <strain evidence="6 7">DSM 24004</strain>
    </source>
</reference>
<dbReference type="InterPro" id="IPR023179">
    <property type="entry name" value="GTP-bd_ortho_bundle_sf"/>
</dbReference>
<comment type="caution">
    <text evidence="6">The sequence shown here is derived from an EMBL/GenBank/DDBJ whole genome shotgun (WGS) entry which is preliminary data.</text>
</comment>
<comment type="function">
    <text evidence="4">Required for a late step of 50S ribosomal subunit assembly. Has GTPase activity.</text>
</comment>
<dbReference type="CDD" id="cd01856">
    <property type="entry name" value="YlqF"/>
    <property type="match status" value="1"/>
</dbReference>
<dbReference type="PANTHER" id="PTHR45782">
    <property type="entry name" value="MITOCHONDRIAL RIBOSOME-ASSOCIATED GTPASE 1"/>
    <property type="match status" value="1"/>
</dbReference>
<dbReference type="SUPFAM" id="SSF52540">
    <property type="entry name" value="P-loop containing nucleoside triphosphate hydrolases"/>
    <property type="match status" value="1"/>
</dbReference>
<gene>
    <name evidence="6" type="ORF">J2Z76_001324</name>
</gene>
<organism evidence="6 7">
    <name type="scientific">Sedimentibacter acidaminivorans</name>
    <dbReference type="NCBI Taxonomy" id="913099"/>
    <lineage>
        <taxon>Bacteria</taxon>
        <taxon>Bacillati</taxon>
        <taxon>Bacillota</taxon>
        <taxon>Tissierellia</taxon>
        <taxon>Sedimentibacter</taxon>
    </lineage>
</organism>
<dbReference type="InterPro" id="IPR006073">
    <property type="entry name" value="GTP-bd"/>
</dbReference>
<dbReference type="Gene3D" id="1.10.1580.10">
    <property type="match status" value="1"/>
</dbReference>
<evidence type="ECO:0000256" key="3">
    <source>
        <dbReference type="ARBA" id="ARBA00023134"/>
    </source>
</evidence>
<comment type="subcellular location">
    <subcellularLocation>
        <location evidence="4">Cytoplasm</location>
    </subcellularLocation>
</comment>
<proteinExistence type="inferred from homology"/>
<dbReference type="InterPro" id="IPR030378">
    <property type="entry name" value="G_CP_dom"/>
</dbReference>
<dbReference type="Proteomes" id="UP001519342">
    <property type="component" value="Unassembled WGS sequence"/>
</dbReference>
<feature type="domain" description="CP-type G" evidence="5">
    <location>
        <begin position="11"/>
        <end position="178"/>
    </location>
</feature>
<protein>
    <recommendedName>
        <fullName evidence="1 4">Ribosome biogenesis GTPase A</fullName>
    </recommendedName>
</protein>
<keyword evidence="2 4" id="KW-0547">Nucleotide-binding</keyword>
<keyword evidence="7" id="KW-1185">Reference proteome</keyword>
<dbReference type="InterPro" id="IPR027417">
    <property type="entry name" value="P-loop_NTPase"/>
</dbReference>